<protein>
    <submittedName>
        <fullName evidence="2">Uncharacterized protein</fullName>
    </submittedName>
</protein>
<evidence type="ECO:0000313" key="2">
    <source>
        <dbReference type="EMBL" id="MDG6146391.1"/>
    </source>
</evidence>
<evidence type="ECO:0000313" key="3">
    <source>
        <dbReference type="Proteomes" id="UP001153199"/>
    </source>
</evidence>
<keyword evidence="3" id="KW-1185">Reference proteome</keyword>
<gene>
    <name evidence="2" type="ORF">NF717_12175</name>
</gene>
<proteinExistence type="predicted"/>
<reference evidence="2" key="1">
    <citation type="submission" date="2022-06" db="EMBL/GenBank/DDBJ databases">
        <title>Lactococcus from bovine mastitis in China.</title>
        <authorList>
            <person name="Lin Y."/>
            <person name="Han B."/>
        </authorList>
    </citation>
    <scope>NUCLEOTIDE SEQUENCE</scope>
    <source>
        <strain evidence="2">Ningxia-I-26</strain>
    </source>
</reference>
<comment type="caution">
    <text evidence="2">The sequence shown here is derived from an EMBL/GenBank/DDBJ whole genome shotgun (WGS) entry which is preliminary data.</text>
</comment>
<organism evidence="2 3">
    <name type="scientific">Lactococcus formosensis</name>
    <dbReference type="NCBI Taxonomy" id="1281486"/>
    <lineage>
        <taxon>Bacteria</taxon>
        <taxon>Bacillati</taxon>
        <taxon>Bacillota</taxon>
        <taxon>Bacilli</taxon>
        <taxon>Lactobacillales</taxon>
        <taxon>Streptococcaceae</taxon>
        <taxon>Lactococcus</taxon>
    </lineage>
</organism>
<keyword evidence="1" id="KW-0472">Membrane</keyword>
<dbReference type="AlphaFoldDB" id="A0A9X4P0S8"/>
<keyword evidence="1" id="KW-1133">Transmembrane helix</keyword>
<feature type="non-terminal residue" evidence="2">
    <location>
        <position position="1"/>
    </location>
</feature>
<name>A0A9X4P0S8_9LACT</name>
<accession>A0A9X4P0S8</accession>
<dbReference type="EMBL" id="JAMWFV010000151">
    <property type="protein sequence ID" value="MDG6146391.1"/>
    <property type="molecule type" value="Genomic_DNA"/>
</dbReference>
<dbReference type="Proteomes" id="UP001153199">
    <property type="component" value="Unassembled WGS sequence"/>
</dbReference>
<sequence>DWIKLIKNIVFFRDGIDRGNLLAVSAILLGLLIPIAIFLVEKAEGDTYNFERSVIFTEVIKKRDILWTVLLLSFPLLF</sequence>
<feature type="non-terminal residue" evidence="2">
    <location>
        <position position="78"/>
    </location>
</feature>
<dbReference type="RefSeq" id="WP_279369190.1">
    <property type="nucleotide sequence ID" value="NZ_JAMWFV010000151.1"/>
</dbReference>
<feature type="transmembrane region" description="Helical" evidence="1">
    <location>
        <begin position="21"/>
        <end position="40"/>
    </location>
</feature>
<keyword evidence="1" id="KW-0812">Transmembrane</keyword>
<evidence type="ECO:0000256" key="1">
    <source>
        <dbReference type="SAM" id="Phobius"/>
    </source>
</evidence>